<evidence type="ECO:0000313" key="2">
    <source>
        <dbReference type="Proteomes" id="UP000824533"/>
    </source>
</evidence>
<comment type="caution">
    <text evidence="1">The sequence shown here is derived from an EMBL/GenBank/DDBJ whole genome shotgun (WGS) entry which is preliminary data.</text>
</comment>
<dbReference type="EMBL" id="CM034389">
    <property type="protein sequence ID" value="KAJ0182383.1"/>
    <property type="molecule type" value="Genomic_DNA"/>
</dbReference>
<proteinExistence type="predicted"/>
<reference evidence="1 2" key="1">
    <citation type="journal article" date="2021" name="Front. Genet.">
        <title>Chromosome-Level Genome Assembly Reveals Significant Gene Expansion in the Toll and IMD Signaling Pathways of Dendrolimus kikuchii.</title>
        <authorList>
            <person name="Zhou J."/>
            <person name="Wu P."/>
            <person name="Xiong Z."/>
            <person name="Liu N."/>
            <person name="Zhao N."/>
            <person name="Ji M."/>
            <person name="Qiu Y."/>
            <person name="Yang B."/>
        </authorList>
    </citation>
    <scope>NUCLEOTIDE SEQUENCE [LARGE SCALE GENOMIC DNA]</scope>
    <source>
        <strain evidence="1">Ann1</strain>
    </source>
</reference>
<name>A0ACC1DFF9_9NEOP</name>
<keyword evidence="2" id="KW-1185">Reference proteome</keyword>
<gene>
    <name evidence="1" type="ORF">K1T71_001752</name>
</gene>
<accession>A0ACC1DFF9</accession>
<dbReference type="Proteomes" id="UP000824533">
    <property type="component" value="Linkage Group LG03"/>
</dbReference>
<protein>
    <submittedName>
        <fullName evidence="1">Uncharacterized protein</fullName>
    </submittedName>
</protein>
<organism evidence="1 2">
    <name type="scientific">Dendrolimus kikuchii</name>
    <dbReference type="NCBI Taxonomy" id="765133"/>
    <lineage>
        <taxon>Eukaryota</taxon>
        <taxon>Metazoa</taxon>
        <taxon>Ecdysozoa</taxon>
        <taxon>Arthropoda</taxon>
        <taxon>Hexapoda</taxon>
        <taxon>Insecta</taxon>
        <taxon>Pterygota</taxon>
        <taxon>Neoptera</taxon>
        <taxon>Endopterygota</taxon>
        <taxon>Lepidoptera</taxon>
        <taxon>Glossata</taxon>
        <taxon>Ditrysia</taxon>
        <taxon>Bombycoidea</taxon>
        <taxon>Lasiocampidae</taxon>
        <taxon>Dendrolimus</taxon>
    </lineage>
</organism>
<sequence>MVNGNYVLYGDKPSSESEIVDDHVHARTVDRKCKRKAYRSANELQLSLNMAQIDNETDSVKYEKKIKEPRLLRYVPTTEVEENFVTEKFETYDLKPTEQRPRRYTFAKKPKNSSDGSVNYAYSRSSSSCSSPNANNLPTISEHIEHYGTYRVRAIPSPNISDIMPAYESKLDKYFTKPREVKSFAAKGSHPDSLYRVSNDSTITSSKLTRIMRLLRWPVALVVVCIALAIFVYFLMPGNIEIDVDPANGTYWDAIAAGAESHRNPDKPRHKPPETNTKKENRSSHHHETKPTEMDFYDAENSKNDLPSVLDVVPETILNRKLPVPPVFPTHITPEVQYGNEKADTDKLRTPKKLGDTESLSEDSTLKPHITQKPEKPLEIYFNNGNVETTTSTESVNDFIKIVEEKHATNNNIELTSKIQPPVHKGYTLPTHVNRGNLYNAKEIYGPDVDIPPELQEYYARRPSGIDVNFTSGHSKLFGISIEDAEKMQSTTQSSLYNTRVSPTLPTWRDGDDSTTKKYPTNVNSEVPQCRSTRLALCRGVLPYDLAGSPAIIKGVEITTLLSQIEYLLATNCSDRVRHFACALLEPECNPPPYPPKIPCYNLCKAVLDSCDGLIPRELTPAFKCNQYSRTNCVAPKSPCYPREKACGDGLCIPRDWICDGTQDCPGGEDEASCLQCDKHEYRCRSGGCILKRWLCDGYADCPAGEDEDDQSCAAKGRSLTGVQVAELGEESAGSAPAPVVRRPSRLPTQSRQGQPYGGENDSSKELLMTSDSGNPYKRNFTRRPSPSRLVPYTRQVPEPPNSKEFSTAKDELMREFPPSSENTTLSNVGDSKEEVNIEDMGFFDDLKKTPKEMLTKSVPVKTPNLTKVNLGNSNATQSTTRLDKSINKLEKVIDGAAMLKEAVAENAPNNKDEEYDSPETNVTSTKKHGDQEISISAHVSPCPSGELRCVDGRCITLAQLCDGTIDCSDHADEDNCYT</sequence>
<evidence type="ECO:0000313" key="1">
    <source>
        <dbReference type="EMBL" id="KAJ0182383.1"/>
    </source>
</evidence>